<keyword evidence="2" id="KW-0285">Flavoprotein</keyword>
<dbReference type="InterPro" id="IPR016166">
    <property type="entry name" value="FAD-bd_PCMH"/>
</dbReference>
<dbReference type="InterPro" id="IPR017896">
    <property type="entry name" value="4Fe4S_Fe-S-bd"/>
</dbReference>
<dbReference type="PANTHER" id="PTHR11748">
    <property type="entry name" value="D-LACTATE DEHYDROGENASE"/>
    <property type="match status" value="1"/>
</dbReference>
<dbReference type="InterPro" id="IPR006094">
    <property type="entry name" value="Oxid_FAD_bind_N"/>
</dbReference>
<dbReference type="InterPro" id="IPR036318">
    <property type="entry name" value="FAD-bd_PCMH-like_sf"/>
</dbReference>
<dbReference type="InterPro" id="IPR016169">
    <property type="entry name" value="FAD-bd_PCMH_sub2"/>
</dbReference>
<feature type="domain" description="4Fe-4S ferredoxin-type" evidence="8">
    <location>
        <begin position="594"/>
        <end position="624"/>
    </location>
</feature>
<dbReference type="Gene3D" id="3.30.465.10">
    <property type="match status" value="1"/>
</dbReference>
<dbReference type="PROSITE" id="PS51379">
    <property type="entry name" value="4FE4S_FER_2"/>
    <property type="match status" value="1"/>
</dbReference>
<dbReference type="Pfam" id="PF01565">
    <property type="entry name" value="FAD_binding_4"/>
    <property type="match status" value="1"/>
</dbReference>
<sequence>MTDASNPSDVVAALAAAGLEVRSDAGTRAMYSSDASLYRIPPLAVVRPRDAEEVAAALAVARETGVPLTSRGAGTSVAGNAVGRGIVLDFSRHLSRVLSVDPEARTAVVEPGTVHAVLQKAVAPHGVRFGPDPSTHPRCTIGGMIGNNACGSRSLAYGRTSDNVAGLRFLTAAGDQVHTSYDAAGRPVVVGGDTVLGGVRDVMAAHLATARTELDRFGRQVSGYAAQHLLPERFDLTQAFVGSEGTLGVITEATVRLVVDAPVRVVVVLGFDDIVAAGEASPAVVAHGPTSCEGLDSRLLSVLRARRGESAVPPLPRGRAWLFVELAGDDRAEVLARAETLAAAGLGVDALVVPDPVTQARLWRIREDGAGMAGRSPADRPAWPGWEDAAVPPHMLGSYLARFDELVTSYGMTSAPFGHFGDGCMHVRLDYPLDRPDGTAVLRAFLTDAAKLVGEYGGSLSGEHGDGRARSELLPHMYSAEAISMFGGIKHAFDPTDLLNPGVLVDPDPVDADVRVAGTFPLGRRRLAMAYPHDDGDLAQAVHRCTGVGKCRADNSAAGGVMCPSYLATREEKDSTRGRARVLQEVVRGELAWSAPEVHDAMDLCLSCKGCASDCPTGIDMATYKSEVLHQTYRRRLRPRSHYSLGRLPMWSQLAGRVPRLANLMMRLPLLGPLALWVAGVDRRRSVPAFARQSFRQSFRRSWSRQARPTSTAGGTPVVLWVDSFSDSFDPEVASATVRVLEAAGYAPQLPDERLCCGLTWITTGQLDAAKKILGKTVASLAVAARAGVPIVGLEPSCTGVLRSDALELVPGPDADVVAASVRTLAELLAETPSYEPPDLAGTTVVAQPHCHHHAVLGWAADAALLDSTGALVTKLSGCCGLAGNFGVEVGHYEVSVAVAEQQLLPALDAAPDAIVLADGFSCRTQVADLRDRPSLHLAQLLDPAR</sequence>
<dbReference type="Proteomes" id="UP001589750">
    <property type="component" value="Unassembled WGS sequence"/>
</dbReference>
<dbReference type="Gene3D" id="1.10.45.10">
    <property type="entry name" value="Vanillyl-alcohol Oxidase, Chain A, domain 4"/>
    <property type="match status" value="1"/>
</dbReference>
<reference evidence="10 11" key="1">
    <citation type="submission" date="2024-09" db="EMBL/GenBank/DDBJ databases">
        <authorList>
            <person name="Sun Q."/>
            <person name="Mori K."/>
        </authorList>
    </citation>
    <scope>NUCLEOTIDE SEQUENCE [LARGE SCALE GENOMIC DNA]</scope>
    <source>
        <strain evidence="10 11">JCM 9626</strain>
    </source>
</reference>
<dbReference type="Pfam" id="PF02913">
    <property type="entry name" value="FAD-oxidase_C"/>
    <property type="match status" value="1"/>
</dbReference>
<proteinExistence type="predicted"/>
<dbReference type="Pfam" id="PF02754">
    <property type="entry name" value="CCG"/>
    <property type="match status" value="1"/>
</dbReference>
<evidence type="ECO:0000256" key="3">
    <source>
        <dbReference type="ARBA" id="ARBA00022723"/>
    </source>
</evidence>
<name>A0ABV5KB21_9ACTN</name>
<accession>A0ABV5KB21</accession>
<dbReference type="RefSeq" id="WP_211351245.1">
    <property type="nucleotide sequence ID" value="NZ_JBHMDG010000011.1"/>
</dbReference>
<dbReference type="SUPFAM" id="SSF56176">
    <property type="entry name" value="FAD-binding/transporter-associated domain-like"/>
    <property type="match status" value="1"/>
</dbReference>
<dbReference type="SUPFAM" id="SSF46548">
    <property type="entry name" value="alpha-helical ferredoxin"/>
    <property type="match status" value="1"/>
</dbReference>
<dbReference type="SUPFAM" id="SSF55103">
    <property type="entry name" value="FAD-linked oxidases, C-terminal domain"/>
    <property type="match status" value="1"/>
</dbReference>
<keyword evidence="11" id="KW-1185">Reference proteome</keyword>
<gene>
    <name evidence="10" type="ORF">ACFFRI_08495</name>
</gene>
<dbReference type="InterPro" id="IPR016171">
    <property type="entry name" value="Vanillyl_alc_oxidase_C-sub2"/>
</dbReference>
<dbReference type="InterPro" id="IPR017900">
    <property type="entry name" value="4Fe4S_Fe_S_CS"/>
</dbReference>
<dbReference type="Pfam" id="PF13183">
    <property type="entry name" value="Fer4_8"/>
    <property type="match status" value="1"/>
</dbReference>
<comment type="cofactor">
    <cofactor evidence="1">
        <name>FAD</name>
        <dbReference type="ChEBI" id="CHEBI:57692"/>
    </cofactor>
</comment>
<dbReference type="InterPro" id="IPR004113">
    <property type="entry name" value="FAD-bd_oxidored_4_C"/>
</dbReference>
<keyword evidence="7" id="KW-0411">Iron-sulfur</keyword>
<dbReference type="InterPro" id="IPR004017">
    <property type="entry name" value="Cys_rich_dom"/>
</dbReference>
<organism evidence="10 11">
    <name type="scientific">Nocardioides plantarum</name>
    <dbReference type="NCBI Taxonomy" id="29299"/>
    <lineage>
        <taxon>Bacteria</taxon>
        <taxon>Bacillati</taxon>
        <taxon>Actinomycetota</taxon>
        <taxon>Actinomycetes</taxon>
        <taxon>Propionibacteriales</taxon>
        <taxon>Nocardioidaceae</taxon>
        <taxon>Nocardioides</taxon>
    </lineage>
</organism>
<evidence type="ECO:0000256" key="6">
    <source>
        <dbReference type="ARBA" id="ARBA00023004"/>
    </source>
</evidence>
<dbReference type="InterPro" id="IPR016164">
    <property type="entry name" value="FAD-linked_Oxase-like_C"/>
</dbReference>
<evidence type="ECO:0000259" key="8">
    <source>
        <dbReference type="PROSITE" id="PS51379"/>
    </source>
</evidence>
<dbReference type="Gene3D" id="3.30.70.2740">
    <property type="match status" value="1"/>
</dbReference>
<dbReference type="EMBL" id="JBHMDG010000011">
    <property type="protein sequence ID" value="MFB9313080.1"/>
    <property type="molecule type" value="Genomic_DNA"/>
</dbReference>
<keyword evidence="5" id="KW-0560">Oxidoreductase</keyword>
<keyword evidence="4" id="KW-0274">FAD</keyword>
<protein>
    <submittedName>
        <fullName evidence="10">FAD-binding and (Fe-S)-binding domain-containing protein</fullName>
    </submittedName>
</protein>
<evidence type="ECO:0000313" key="11">
    <source>
        <dbReference type="Proteomes" id="UP001589750"/>
    </source>
</evidence>
<evidence type="ECO:0000313" key="10">
    <source>
        <dbReference type="EMBL" id="MFB9313080.1"/>
    </source>
</evidence>
<evidence type="ECO:0000259" key="9">
    <source>
        <dbReference type="PROSITE" id="PS51387"/>
    </source>
</evidence>
<evidence type="ECO:0000256" key="1">
    <source>
        <dbReference type="ARBA" id="ARBA00001974"/>
    </source>
</evidence>
<evidence type="ECO:0000256" key="4">
    <source>
        <dbReference type="ARBA" id="ARBA00022827"/>
    </source>
</evidence>
<evidence type="ECO:0000256" key="2">
    <source>
        <dbReference type="ARBA" id="ARBA00022630"/>
    </source>
</evidence>
<keyword evidence="3" id="KW-0479">Metal-binding</keyword>
<feature type="domain" description="FAD-binding PCMH-type" evidence="9">
    <location>
        <begin position="38"/>
        <end position="260"/>
    </location>
</feature>
<dbReference type="PROSITE" id="PS00198">
    <property type="entry name" value="4FE4S_FER_1"/>
    <property type="match status" value="1"/>
</dbReference>
<evidence type="ECO:0000256" key="5">
    <source>
        <dbReference type="ARBA" id="ARBA00023002"/>
    </source>
</evidence>
<dbReference type="PANTHER" id="PTHR11748:SF119">
    <property type="entry name" value="D-2-HYDROXYGLUTARATE DEHYDROGENASE"/>
    <property type="match status" value="1"/>
</dbReference>
<comment type="caution">
    <text evidence="10">The sequence shown here is derived from an EMBL/GenBank/DDBJ whole genome shotgun (WGS) entry which is preliminary data.</text>
</comment>
<keyword evidence="6" id="KW-0408">Iron</keyword>
<dbReference type="PROSITE" id="PS51387">
    <property type="entry name" value="FAD_PCMH"/>
    <property type="match status" value="1"/>
</dbReference>
<evidence type="ECO:0000256" key="7">
    <source>
        <dbReference type="ARBA" id="ARBA00023014"/>
    </source>
</evidence>